<proteinExistence type="predicted"/>
<dbReference type="Proteomes" id="UP000479043">
    <property type="component" value="Unassembled WGS sequence"/>
</dbReference>
<dbReference type="GO" id="GO:0030313">
    <property type="term" value="C:cell envelope"/>
    <property type="evidence" value="ECO:0007669"/>
    <property type="project" value="UniProtKB-SubCell"/>
</dbReference>
<evidence type="ECO:0000313" key="8">
    <source>
        <dbReference type="Proteomes" id="UP000479043"/>
    </source>
</evidence>
<gene>
    <name evidence="7" type="ORF">GR167_16555</name>
</gene>
<dbReference type="EMBL" id="WWEN01000008">
    <property type="protein sequence ID" value="MYM56930.1"/>
    <property type="molecule type" value="Genomic_DNA"/>
</dbReference>
<reference evidence="7 8" key="1">
    <citation type="submission" date="2020-01" db="EMBL/GenBank/DDBJ databases">
        <authorList>
            <person name="Chen S."/>
        </authorList>
    </citation>
    <scope>NUCLEOTIDE SEQUENCE [LARGE SCALE GENOMIC DNA]</scope>
    <source>
        <strain evidence="7 8">GS-10</strain>
    </source>
</reference>
<keyword evidence="4" id="KW-0812">Transmembrane</keyword>
<dbReference type="InterPro" id="IPR058633">
    <property type="entry name" value="EmrA/FarA_HH"/>
</dbReference>
<dbReference type="PANTHER" id="PTHR30386:SF19">
    <property type="entry name" value="MULTIDRUG EXPORT PROTEIN EMRA-RELATED"/>
    <property type="match status" value="1"/>
</dbReference>
<feature type="region of interest" description="Disordered" evidence="3">
    <location>
        <begin position="1"/>
        <end position="26"/>
    </location>
</feature>
<dbReference type="PANTHER" id="PTHR30386">
    <property type="entry name" value="MEMBRANE FUSION SUBUNIT OF EMRAB-TOLC MULTIDRUG EFFLUX PUMP"/>
    <property type="match status" value="1"/>
</dbReference>
<evidence type="ECO:0000256" key="2">
    <source>
        <dbReference type="SAM" id="Coils"/>
    </source>
</evidence>
<dbReference type="Pfam" id="PF25885">
    <property type="entry name" value="HH_EMRA"/>
    <property type="match status" value="1"/>
</dbReference>
<evidence type="ECO:0000256" key="3">
    <source>
        <dbReference type="SAM" id="MobiDB-lite"/>
    </source>
</evidence>
<evidence type="ECO:0000256" key="4">
    <source>
        <dbReference type="SAM" id="Phobius"/>
    </source>
</evidence>
<dbReference type="InterPro" id="IPR058634">
    <property type="entry name" value="AaeA-lik-b-barrel"/>
</dbReference>
<organism evidence="7 8">
    <name type="scientific">Thalassovita mangrovi</name>
    <dbReference type="NCBI Taxonomy" id="2692236"/>
    <lineage>
        <taxon>Bacteria</taxon>
        <taxon>Pseudomonadati</taxon>
        <taxon>Pseudomonadota</taxon>
        <taxon>Alphaproteobacteria</taxon>
        <taxon>Rhodobacterales</taxon>
        <taxon>Roseobacteraceae</taxon>
        <taxon>Thalassovita</taxon>
    </lineage>
</organism>
<evidence type="ECO:0000256" key="1">
    <source>
        <dbReference type="ARBA" id="ARBA00004196"/>
    </source>
</evidence>
<keyword evidence="4" id="KW-0472">Membrane</keyword>
<sequence>MNADAKKPGEHTAPSDSGQKARKGHGRRRLLMAMLPAVLLLSGGGYWVTGGRYVETDNAYIHQPMISISPDVSGRITGVSVGENQTIEKGAALFEIDPTPYRIALDRAEATLAAARLSVAQLRAAHATAKAQLEAARNILDVQQRELERQQELTARGVGSMAKLDQSKVTMLSARNAVEIAQRQLDAAATALNGDPEIETDAMPSVRAAIAARDAAARDLEKTTVRATSFGTVSQIESLNVGQFLAAGSTATTLVDTSQSWVEANFKETQLDGLAVGQPVDIGVDAYPGVTLHGRVESFGSATGSQFSLIPAQNATGNWVKVVQRVPVRIRIDGAPEKPLRDGMSVSVAVDTGHSRLDAFR</sequence>
<feature type="domain" description="Multidrug export protein EmrA/FarA alpha-helical hairpin" evidence="5">
    <location>
        <begin position="99"/>
        <end position="223"/>
    </location>
</feature>
<dbReference type="AlphaFoldDB" id="A0A6L8LQT8"/>
<keyword evidence="4" id="KW-1133">Transmembrane helix</keyword>
<evidence type="ECO:0000259" key="6">
    <source>
        <dbReference type="Pfam" id="PF25963"/>
    </source>
</evidence>
<dbReference type="Pfam" id="PF25963">
    <property type="entry name" value="Beta-barrel_AAEA"/>
    <property type="match status" value="1"/>
</dbReference>
<comment type="subcellular location">
    <subcellularLocation>
        <location evidence="1">Cell envelope</location>
    </subcellularLocation>
</comment>
<evidence type="ECO:0000313" key="7">
    <source>
        <dbReference type="EMBL" id="MYM56930.1"/>
    </source>
</evidence>
<feature type="transmembrane region" description="Helical" evidence="4">
    <location>
        <begin position="30"/>
        <end position="48"/>
    </location>
</feature>
<evidence type="ECO:0000259" key="5">
    <source>
        <dbReference type="Pfam" id="PF25885"/>
    </source>
</evidence>
<feature type="domain" description="p-hydroxybenzoic acid efflux pump subunit AaeA-like beta-barrel" evidence="6">
    <location>
        <begin position="261"/>
        <end position="350"/>
    </location>
</feature>
<dbReference type="SUPFAM" id="SSF111369">
    <property type="entry name" value="HlyD-like secretion proteins"/>
    <property type="match status" value="1"/>
</dbReference>
<protein>
    <submittedName>
        <fullName evidence="7">HlyD family efflux transporter periplasmic adaptor subunit</fullName>
    </submittedName>
</protein>
<feature type="compositionally biased region" description="Basic and acidic residues" evidence="3">
    <location>
        <begin position="1"/>
        <end position="10"/>
    </location>
</feature>
<name>A0A6L8LQT8_9RHOB</name>
<feature type="coiled-coil region" evidence="2">
    <location>
        <begin position="105"/>
        <end position="153"/>
    </location>
</feature>
<dbReference type="InterPro" id="IPR050739">
    <property type="entry name" value="MFP"/>
</dbReference>
<keyword evidence="2" id="KW-0175">Coiled coil</keyword>
<dbReference type="Gene3D" id="2.40.50.100">
    <property type="match status" value="1"/>
</dbReference>
<accession>A0A6L8LQT8</accession>
<dbReference type="Gene3D" id="1.10.287.470">
    <property type="entry name" value="Helix hairpin bin"/>
    <property type="match status" value="1"/>
</dbReference>
<keyword evidence="8" id="KW-1185">Reference proteome</keyword>
<dbReference type="GO" id="GO:0055085">
    <property type="term" value="P:transmembrane transport"/>
    <property type="evidence" value="ECO:0007669"/>
    <property type="project" value="InterPro"/>
</dbReference>
<comment type="caution">
    <text evidence="7">The sequence shown here is derived from an EMBL/GenBank/DDBJ whole genome shotgun (WGS) entry which is preliminary data.</text>
</comment>
<dbReference type="Gene3D" id="2.40.30.170">
    <property type="match status" value="1"/>
</dbReference>